<sequence>MTFDEFKVLSACGTLEYVIFNNSTVTDKSDESISLENLLLCLPNVTYISFDIIVPSVIAIEDVRNVTVSELKLFEASHVSETFNFQTFIEFMKTHPFVQCRLTYEQVLSVEYMQQLENYIDKIIYENSVEFPPPVIHFPGQTSQNALEELHQRYGREQELNFL</sequence>
<proteinExistence type="predicted"/>
<name>A0AC35FEQ5_9BILA</name>
<dbReference type="WBParaSite" id="PS1159_v2.g16117.t1">
    <property type="protein sequence ID" value="PS1159_v2.g16117.t1"/>
    <property type="gene ID" value="PS1159_v2.g16117"/>
</dbReference>
<dbReference type="Proteomes" id="UP000887580">
    <property type="component" value="Unplaced"/>
</dbReference>
<protein>
    <submittedName>
        <fullName evidence="2">DUF38 domain-containing protein</fullName>
    </submittedName>
</protein>
<organism evidence="1 2">
    <name type="scientific">Panagrolaimus sp. PS1159</name>
    <dbReference type="NCBI Taxonomy" id="55785"/>
    <lineage>
        <taxon>Eukaryota</taxon>
        <taxon>Metazoa</taxon>
        <taxon>Ecdysozoa</taxon>
        <taxon>Nematoda</taxon>
        <taxon>Chromadorea</taxon>
        <taxon>Rhabditida</taxon>
        <taxon>Tylenchina</taxon>
        <taxon>Panagrolaimomorpha</taxon>
        <taxon>Panagrolaimoidea</taxon>
        <taxon>Panagrolaimidae</taxon>
        <taxon>Panagrolaimus</taxon>
    </lineage>
</organism>
<evidence type="ECO:0000313" key="2">
    <source>
        <dbReference type="WBParaSite" id="PS1159_v2.g16117.t1"/>
    </source>
</evidence>
<reference evidence="2" key="1">
    <citation type="submission" date="2022-11" db="UniProtKB">
        <authorList>
            <consortium name="WormBaseParasite"/>
        </authorList>
    </citation>
    <scope>IDENTIFICATION</scope>
</reference>
<accession>A0AC35FEQ5</accession>
<evidence type="ECO:0000313" key="1">
    <source>
        <dbReference type="Proteomes" id="UP000887580"/>
    </source>
</evidence>